<keyword evidence="2" id="KW-0812">Transmembrane</keyword>
<feature type="domain" description="VTT" evidence="3">
    <location>
        <begin position="35"/>
        <end position="158"/>
    </location>
</feature>
<dbReference type="AlphaFoldDB" id="A0A4R0G686"/>
<feature type="transmembrane region" description="Helical" evidence="2">
    <location>
        <begin position="139"/>
        <end position="163"/>
    </location>
</feature>
<dbReference type="OrthoDB" id="162303at2"/>
<dbReference type="PANTHER" id="PTHR42709:SF2">
    <property type="entry name" value="INNER MEMBRANE PROTEIN YOHD"/>
    <property type="match status" value="1"/>
</dbReference>
<name>A0A4R0G686_9ACTN</name>
<dbReference type="Proteomes" id="UP000292274">
    <property type="component" value="Unassembled WGS sequence"/>
</dbReference>
<evidence type="ECO:0000256" key="2">
    <source>
        <dbReference type="SAM" id="Phobius"/>
    </source>
</evidence>
<evidence type="ECO:0000259" key="3">
    <source>
        <dbReference type="Pfam" id="PF09335"/>
    </source>
</evidence>
<proteinExistence type="inferred from homology"/>
<organism evidence="4 5">
    <name type="scientific">Micromonospora zingiberis</name>
    <dbReference type="NCBI Taxonomy" id="2053011"/>
    <lineage>
        <taxon>Bacteria</taxon>
        <taxon>Bacillati</taxon>
        <taxon>Actinomycetota</taxon>
        <taxon>Actinomycetes</taxon>
        <taxon>Micromonosporales</taxon>
        <taxon>Micromonosporaceae</taxon>
        <taxon>Micromonospora</taxon>
    </lineage>
</organism>
<dbReference type="InterPro" id="IPR051311">
    <property type="entry name" value="DedA_domain"/>
</dbReference>
<protein>
    <submittedName>
        <fullName evidence="4">DedA family protein</fullName>
    </submittedName>
</protein>
<accession>A0A4R0G686</accession>
<sequence length="206" mass="22107">MEAALDLLRQILTSPWVYLLLFGLIAVDAIFPLVPAEAAVITATVLATGGEPNLVLVTVVAALGAFLGDHASYAVGRGGGSRRLDRSPVDSRRRARSQWARRAVDRRGGMILVAARFVPGGRTAVTLAMGAVRYPLRSFVLFDLIGAVIWALYCVLLGIFGGLTFQRHPVHGILAGIGLSIVVTVLLELIRWLRHRAHRRAAAGEG</sequence>
<evidence type="ECO:0000313" key="5">
    <source>
        <dbReference type="Proteomes" id="UP000292274"/>
    </source>
</evidence>
<dbReference type="GO" id="GO:0005886">
    <property type="term" value="C:plasma membrane"/>
    <property type="evidence" value="ECO:0007669"/>
    <property type="project" value="TreeGrafter"/>
</dbReference>
<comment type="similarity">
    <text evidence="1">Belongs to the DedA family.</text>
</comment>
<gene>
    <name evidence="4" type="ORF">E0H26_25960</name>
</gene>
<evidence type="ECO:0000256" key="1">
    <source>
        <dbReference type="ARBA" id="ARBA00010792"/>
    </source>
</evidence>
<feature type="transmembrane region" description="Helical" evidence="2">
    <location>
        <begin position="16"/>
        <end position="34"/>
    </location>
</feature>
<dbReference type="RefSeq" id="WP_131308220.1">
    <property type="nucleotide sequence ID" value="NZ_SJJR01000025.1"/>
</dbReference>
<dbReference type="InterPro" id="IPR032816">
    <property type="entry name" value="VTT_dom"/>
</dbReference>
<dbReference type="EMBL" id="SJJR01000025">
    <property type="protein sequence ID" value="TCB91293.1"/>
    <property type="molecule type" value="Genomic_DNA"/>
</dbReference>
<keyword evidence="5" id="KW-1185">Reference proteome</keyword>
<keyword evidence="2" id="KW-1133">Transmembrane helix</keyword>
<feature type="transmembrane region" description="Helical" evidence="2">
    <location>
        <begin position="54"/>
        <end position="76"/>
    </location>
</feature>
<reference evidence="4 5" key="1">
    <citation type="submission" date="2019-02" db="EMBL/GenBank/DDBJ databases">
        <title>Jishengella sp. nov., isolated from a root of Zingiber montanum.</title>
        <authorList>
            <person name="Kuncharoen N."/>
            <person name="Kudo T."/>
            <person name="Masahiro Y."/>
            <person name="Ohkuma M."/>
            <person name="Tanasupawat S."/>
        </authorList>
    </citation>
    <scope>NUCLEOTIDE SEQUENCE [LARGE SCALE GENOMIC DNA]</scope>
    <source>
        <strain evidence="4 5">PLAI 1-1</strain>
    </source>
</reference>
<evidence type="ECO:0000313" key="4">
    <source>
        <dbReference type="EMBL" id="TCB91293.1"/>
    </source>
</evidence>
<keyword evidence="2" id="KW-0472">Membrane</keyword>
<dbReference type="Pfam" id="PF09335">
    <property type="entry name" value="VTT_dom"/>
    <property type="match status" value="1"/>
</dbReference>
<comment type="caution">
    <text evidence="4">The sequence shown here is derived from an EMBL/GenBank/DDBJ whole genome shotgun (WGS) entry which is preliminary data.</text>
</comment>
<dbReference type="PANTHER" id="PTHR42709">
    <property type="entry name" value="ALKALINE PHOSPHATASE LIKE PROTEIN"/>
    <property type="match status" value="1"/>
</dbReference>
<feature type="transmembrane region" description="Helical" evidence="2">
    <location>
        <begin position="169"/>
        <end position="190"/>
    </location>
</feature>